<dbReference type="Proteomes" id="UP001165120">
    <property type="component" value="Unassembled WGS sequence"/>
</dbReference>
<keyword evidence="1" id="KW-0812">Transmembrane</keyword>
<keyword evidence="1" id="KW-0472">Membrane</keyword>
<reference evidence="2" key="1">
    <citation type="submission" date="2023-04" db="EMBL/GenBank/DDBJ databases">
        <title>Candida boidinii NBRC 10035.</title>
        <authorList>
            <person name="Ichikawa N."/>
            <person name="Sato H."/>
            <person name="Tonouchi N."/>
        </authorList>
    </citation>
    <scope>NUCLEOTIDE SEQUENCE</scope>
    <source>
        <strain evidence="2">NBRC 10035</strain>
    </source>
</reference>
<comment type="caution">
    <text evidence="2">The sequence shown here is derived from an EMBL/GenBank/DDBJ whole genome shotgun (WGS) entry which is preliminary data.</text>
</comment>
<protein>
    <submittedName>
        <fullName evidence="2">Unnamed protein product</fullName>
    </submittedName>
</protein>
<dbReference type="AlphaFoldDB" id="A0A9W6WG53"/>
<sequence length="259" mass="29674">MLSRSNRILNRNSTHGNNIIINNHNSIINKLIISSKFHTSSNLQNEIRLGEDPVEYLIKQNQQVKTRIHGSYIFSKVLDKKFRLGTNHLYDNPLTNFHAGAKRSAIGFAVIGLFFSHLMDATGIIIPEASILLSVVSLIPFPIVQILSRPHVSRIYRLYDTSKPQTLENLVDDETLIFQRLDWRGKKTFNELIKVDTLRLPKPEESRFGWVNLVSEDPNTKLIKYFNVTDGIGGINMDRIWSIAERKSGVDNGRNFFEK</sequence>
<feature type="transmembrane region" description="Helical" evidence="1">
    <location>
        <begin position="105"/>
        <end position="125"/>
    </location>
</feature>
<evidence type="ECO:0000313" key="3">
    <source>
        <dbReference type="Proteomes" id="UP001165120"/>
    </source>
</evidence>
<gene>
    <name evidence="2" type="ORF">Cboi02_000280300</name>
</gene>
<evidence type="ECO:0000313" key="2">
    <source>
        <dbReference type="EMBL" id="GME70336.1"/>
    </source>
</evidence>
<accession>A0A9W6WG53</accession>
<keyword evidence="1" id="KW-1133">Transmembrane helix</keyword>
<evidence type="ECO:0000256" key="1">
    <source>
        <dbReference type="SAM" id="Phobius"/>
    </source>
</evidence>
<organism evidence="2 3">
    <name type="scientific">Candida boidinii</name>
    <name type="common">Yeast</name>
    <dbReference type="NCBI Taxonomy" id="5477"/>
    <lineage>
        <taxon>Eukaryota</taxon>
        <taxon>Fungi</taxon>
        <taxon>Dikarya</taxon>
        <taxon>Ascomycota</taxon>
        <taxon>Saccharomycotina</taxon>
        <taxon>Pichiomycetes</taxon>
        <taxon>Pichiales</taxon>
        <taxon>Pichiaceae</taxon>
        <taxon>Ogataea</taxon>
        <taxon>Ogataea/Candida clade</taxon>
    </lineage>
</organism>
<proteinExistence type="predicted"/>
<keyword evidence="3" id="KW-1185">Reference proteome</keyword>
<dbReference type="EMBL" id="BSXN01000883">
    <property type="protein sequence ID" value="GME70336.1"/>
    <property type="molecule type" value="Genomic_DNA"/>
</dbReference>
<name>A0A9W6WG53_CANBO</name>
<feature type="transmembrane region" description="Helical" evidence="1">
    <location>
        <begin position="131"/>
        <end position="148"/>
    </location>
</feature>